<accession>A0ABP0CGM7</accession>
<keyword evidence="3" id="KW-1185">Reference proteome</keyword>
<gene>
    <name evidence="2" type="ORF">SBRCBS47491_007858</name>
</gene>
<evidence type="ECO:0000313" key="3">
    <source>
        <dbReference type="Proteomes" id="UP001642406"/>
    </source>
</evidence>
<dbReference type="EMBL" id="CAWUHC010000093">
    <property type="protein sequence ID" value="CAK7231223.1"/>
    <property type="molecule type" value="Genomic_DNA"/>
</dbReference>
<evidence type="ECO:0000256" key="1">
    <source>
        <dbReference type="SAM" id="Phobius"/>
    </source>
</evidence>
<dbReference type="PANTHER" id="PTHR35041:SF6">
    <property type="entry name" value="FORMYLMETHIONINE DEFORMYLASE-LIKE PROTEIN-RELATED"/>
    <property type="match status" value="1"/>
</dbReference>
<name>A0ABP0CGM7_9PEZI</name>
<keyword evidence="1" id="KW-0472">Membrane</keyword>
<evidence type="ECO:0000313" key="2">
    <source>
        <dbReference type="EMBL" id="CAK7231223.1"/>
    </source>
</evidence>
<keyword evidence="1" id="KW-0812">Transmembrane</keyword>
<feature type="transmembrane region" description="Helical" evidence="1">
    <location>
        <begin position="52"/>
        <end position="73"/>
    </location>
</feature>
<reference evidence="2 3" key="1">
    <citation type="submission" date="2024-01" db="EMBL/GenBank/DDBJ databases">
        <authorList>
            <person name="Allen C."/>
            <person name="Tagirdzhanova G."/>
        </authorList>
    </citation>
    <scope>NUCLEOTIDE SEQUENCE [LARGE SCALE GENOMIC DNA]</scope>
</reference>
<evidence type="ECO:0008006" key="4">
    <source>
        <dbReference type="Google" id="ProtNLM"/>
    </source>
</evidence>
<keyword evidence="1" id="KW-1133">Transmembrane helix</keyword>
<feature type="transmembrane region" description="Helical" evidence="1">
    <location>
        <begin position="122"/>
        <end position="142"/>
    </location>
</feature>
<dbReference type="Proteomes" id="UP001642406">
    <property type="component" value="Unassembled WGS sequence"/>
</dbReference>
<protein>
    <recommendedName>
        <fullName evidence="4">Formylmethionine deformylase-like protein</fullName>
    </recommendedName>
</protein>
<comment type="caution">
    <text evidence="2">The sequence shown here is derived from an EMBL/GenBank/DDBJ whole genome shotgun (WGS) entry which is preliminary data.</text>
</comment>
<dbReference type="PANTHER" id="PTHR35041">
    <property type="entry name" value="MEDIATOR OF RNA POLYMERASE II TRANSCRIPTION SUBUNIT 1"/>
    <property type="match status" value="1"/>
</dbReference>
<feature type="transmembrane region" description="Helical" evidence="1">
    <location>
        <begin position="641"/>
        <end position="660"/>
    </location>
</feature>
<organism evidence="2 3">
    <name type="scientific">Sporothrix bragantina</name>
    <dbReference type="NCBI Taxonomy" id="671064"/>
    <lineage>
        <taxon>Eukaryota</taxon>
        <taxon>Fungi</taxon>
        <taxon>Dikarya</taxon>
        <taxon>Ascomycota</taxon>
        <taxon>Pezizomycotina</taxon>
        <taxon>Sordariomycetes</taxon>
        <taxon>Sordariomycetidae</taxon>
        <taxon>Ophiostomatales</taxon>
        <taxon>Ophiostomataceae</taxon>
        <taxon>Sporothrix</taxon>
    </lineage>
</organism>
<proteinExistence type="predicted"/>
<sequence>MSPIMMTMATAARKSAGTAAFSTGRVLRNTVDNTASHRGGVLGYFPRQLGWAGAIAIFSLGAADATILTSLYWNSKKDKGPGGYQPINANVKASANGQDQFSPISPRVTVQPIDRPPPTLGVHWLSPAVAIVLFVASFLFALGHDLYNSHLNGKLADTSTGLTGLLGTKIDAFIKSDSDYQTWAIRIGTGLTNLSTTALSKLIALIAAQQAWFTLRRKAMSIDGIDHMFGVLDDPLAIFNTEIWAHAKGYMALAVLSYGLWFVKVITPATLSVQPRPYFTIATMPVPTLNMTDHQNWVSTNDASFIDGPHFDLTTLFTNTYTSAAAGQAGVAPISPAPFLNASYDVSFHGPSYKCFSFSDALSSGMPATWTIGNPTPSVKYTTFRDAFTGELGVELDDIYIRPNWVALAGAAPGYMFNTILISTAGINPLWNDGNVSNQADPDSMKTNIVCQLYNTSYDITIEYTNGAQTIVPRNVQLLEQQAWNGGAGMETLMSPCRMVPNISLPTSLGNCSQATATYYATHLLFSNLLSGKILNMLGVLSFTTNATNSDVANTIPLMQSPLIHCPEFYNSTLVQSTPMNSSFDPTRCRNGTLAATIEDLSRNFTYSMLSFKGWTTPPTTKSIVTQSDTRIFFVYARGTLWAAYAPALFATLLAVFWGWRVVKFNGVVSSISFSSTLLTTRNPELRETLFNKDDTDNGGDEFSTAYMRSVGAQPLADAVGRLRLRFGYLVDEHGADYAGFGVDGKVEPWRKSK</sequence>